<dbReference type="PANTHER" id="PTHR42208:SF1">
    <property type="entry name" value="HEAVY METAL TRANSPORTER"/>
    <property type="match status" value="1"/>
</dbReference>
<dbReference type="AlphaFoldDB" id="A0A317FHX0"/>
<feature type="transmembrane region" description="Helical" evidence="1">
    <location>
        <begin position="190"/>
        <end position="213"/>
    </location>
</feature>
<dbReference type="EMBL" id="QGNA01000002">
    <property type="protein sequence ID" value="PWS37238.1"/>
    <property type="molecule type" value="Genomic_DNA"/>
</dbReference>
<dbReference type="PANTHER" id="PTHR42208">
    <property type="entry name" value="HEAVY METAL TRANSPORTER-RELATED"/>
    <property type="match status" value="1"/>
</dbReference>
<evidence type="ECO:0000256" key="1">
    <source>
        <dbReference type="SAM" id="Phobius"/>
    </source>
</evidence>
<evidence type="ECO:0000313" key="3">
    <source>
        <dbReference type="EMBL" id="PWS37238.1"/>
    </source>
</evidence>
<keyword evidence="4" id="KW-1185">Reference proteome</keyword>
<accession>A0A317FHX0</accession>
<dbReference type="Pfam" id="PF13386">
    <property type="entry name" value="DsbD_2"/>
    <property type="match status" value="1"/>
</dbReference>
<gene>
    <name evidence="3" type="ORF">DFH01_10300</name>
</gene>
<dbReference type="Proteomes" id="UP000245765">
    <property type="component" value="Unassembled WGS sequence"/>
</dbReference>
<keyword evidence="1" id="KW-0812">Transmembrane</keyword>
<feature type="transmembrane region" description="Helical" evidence="1">
    <location>
        <begin position="102"/>
        <end position="121"/>
    </location>
</feature>
<dbReference type="InterPro" id="IPR039447">
    <property type="entry name" value="UreH-like_TM_dom"/>
</dbReference>
<protein>
    <submittedName>
        <fullName evidence="3">Sulfite exporter TauE/SafE family protein</fullName>
    </submittedName>
</protein>
<feature type="transmembrane region" description="Helical" evidence="1">
    <location>
        <begin position="77"/>
        <end position="95"/>
    </location>
</feature>
<name>A0A317FHX0_9PROT</name>
<feature type="transmembrane region" description="Helical" evidence="1">
    <location>
        <begin position="133"/>
        <end position="155"/>
    </location>
</feature>
<feature type="transmembrane region" description="Helical" evidence="1">
    <location>
        <begin position="225"/>
        <end position="248"/>
    </location>
</feature>
<dbReference type="RefSeq" id="WP_109870347.1">
    <property type="nucleotide sequence ID" value="NZ_QGNA01000002.1"/>
</dbReference>
<feature type="transmembrane region" description="Helical" evidence="1">
    <location>
        <begin position="162"/>
        <end position="184"/>
    </location>
</feature>
<feature type="domain" description="Urease accessory protein UreH-like transmembrane" evidence="2">
    <location>
        <begin position="24"/>
        <end position="236"/>
    </location>
</feature>
<keyword evidence="1" id="KW-0472">Membrane</keyword>
<keyword evidence="1" id="KW-1133">Transmembrane helix</keyword>
<evidence type="ECO:0000259" key="2">
    <source>
        <dbReference type="Pfam" id="PF13386"/>
    </source>
</evidence>
<organism evidence="3 4">
    <name type="scientific">Falsiroseomonas bella</name>
    <dbReference type="NCBI Taxonomy" id="2184016"/>
    <lineage>
        <taxon>Bacteria</taxon>
        <taxon>Pseudomonadati</taxon>
        <taxon>Pseudomonadota</taxon>
        <taxon>Alphaproteobacteria</taxon>
        <taxon>Acetobacterales</taxon>
        <taxon>Roseomonadaceae</taxon>
        <taxon>Falsiroseomonas</taxon>
    </lineage>
</organism>
<sequence>MLANCLADLTAIGPGGVPAVALALFLAGLAGGATHCSGMCAPFVLAQAGARADRSAGGGMLARLSGAALLPYHLGRMLGYALLGAVAGAGAGLVTQLSGMRWLLALLLLGAAVLMALQASERLPERFRPHGRLAIPALPGLSARLGGLVAPLLAAPTGLRGVGLGLALSALPCGMLYAALAGAAATGSALAGAIAMAAFVLGTVPALVGVALLGRLFLRRAGAGLQLAGAVLFALNAVVLAGMAWRLVA</sequence>
<reference evidence="4" key="1">
    <citation type="submission" date="2018-05" db="EMBL/GenBank/DDBJ databases">
        <authorList>
            <person name="Du Z."/>
            <person name="Wang X."/>
        </authorList>
    </citation>
    <scope>NUCLEOTIDE SEQUENCE [LARGE SCALE GENOMIC DNA]</scope>
    <source>
        <strain evidence="4">CQN31</strain>
    </source>
</reference>
<comment type="caution">
    <text evidence="3">The sequence shown here is derived from an EMBL/GenBank/DDBJ whole genome shotgun (WGS) entry which is preliminary data.</text>
</comment>
<evidence type="ECO:0000313" key="4">
    <source>
        <dbReference type="Proteomes" id="UP000245765"/>
    </source>
</evidence>
<proteinExistence type="predicted"/>